<feature type="transmembrane region" description="Helical" evidence="8">
    <location>
        <begin position="77"/>
        <end position="97"/>
    </location>
</feature>
<name>A0A9P6A283_PLEER</name>
<keyword evidence="3 8" id="KW-0812">Transmembrane</keyword>
<feature type="transmembrane region" description="Helical" evidence="8">
    <location>
        <begin position="160"/>
        <end position="180"/>
    </location>
</feature>
<evidence type="ECO:0000256" key="6">
    <source>
        <dbReference type="ARBA" id="ARBA00023136"/>
    </source>
</evidence>
<evidence type="ECO:0000256" key="5">
    <source>
        <dbReference type="ARBA" id="ARBA00022989"/>
    </source>
</evidence>
<protein>
    <submittedName>
        <fullName evidence="10">General amino acid permease AGP2</fullName>
    </submittedName>
</protein>
<feature type="transmembrane region" description="Helical" evidence="8">
    <location>
        <begin position="284"/>
        <end position="305"/>
    </location>
</feature>
<keyword evidence="4" id="KW-0029">Amino-acid transport</keyword>
<dbReference type="AlphaFoldDB" id="A0A9P6A283"/>
<keyword evidence="11" id="KW-1185">Reference proteome</keyword>
<reference evidence="10" key="1">
    <citation type="submission" date="2020-11" db="EMBL/GenBank/DDBJ databases">
        <authorList>
            <consortium name="DOE Joint Genome Institute"/>
            <person name="Ahrendt S."/>
            <person name="Riley R."/>
            <person name="Andreopoulos W."/>
            <person name="Labutti K."/>
            <person name="Pangilinan J."/>
            <person name="Ruiz-Duenas F.J."/>
            <person name="Barrasa J.M."/>
            <person name="Sanchez-Garcia M."/>
            <person name="Camarero S."/>
            <person name="Miyauchi S."/>
            <person name="Serrano A."/>
            <person name="Linde D."/>
            <person name="Babiker R."/>
            <person name="Drula E."/>
            <person name="Ayuso-Fernandez I."/>
            <person name="Pacheco R."/>
            <person name="Padilla G."/>
            <person name="Ferreira P."/>
            <person name="Barriuso J."/>
            <person name="Kellner H."/>
            <person name="Castanera R."/>
            <person name="Alfaro M."/>
            <person name="Ramirez L."/>
            <person name="Pisabarro A.G."/>
            <person name="Kuo A."/>
            <person name="Tritt A."/>
            <person name="Lipzen A."/>
            <person name="He G."/>
            <person name="Yan M."/>
            <person name="Ng V."/>
            <person name="Cullen D."/>
            <person name="Martin F."/>
            <person name="Rosso M.-N."/>
            <person name="Henrissat B."/>
            <person name="Hibbett D."/>
            <person name="Martinez A.T."/>
            <person name="Grigoriev I.V."/>
        </authorList>
    </citation>
    <scope>NUCLEOTIDE SEQUENCE</scope>
    <source>
        <strain evidence="10">ATCC 90797</strain>
    </source>
</reference>
<evidence type="ECO:0000259" key="9">
    <source>
        <dbReference type="Pfam" id="PF00324"/>
    </source>
</evidence>
<dbReference type="InterPro" id="IPR004841">
    <property type="entry name" value="AA-permease/SLC12A_dom"/>
</dbReference>
<keyword evidence="5 8" id="KW-1133">Transmembrane helix</keyword>
<dbReference type="GO" id="GO:0015171">
    <property type="term" value="F:amino acid transmembrane transporter activity"/>
    <property type="evidence" value="ECO:0007669"/>
    <property type="project" value="TreeGrafter"/>
</dbReference>
<feature type="transmembrane region" description="Helical" evidence="8">
    <location>
        <begin position="192"/>
        <end position="212"/>
    </location>
</feature>
<feature type="transmembrane region" description="Helical" evidence="8">
    <location>
        <begin position="50"/>
        <end position="71"/>
    </location>
</feature>
<dbReference type="EMBL" id="MU154548">
    <property type="protein sequence ID" value="KAF9496890.1"/>
    <property type="molecule type" value="Genomic_DNA"/>
</dbReference>
<organism evidence="10 11">
    <name type="scientific">Pleurotus eryngii</name>
    <name type="common">Boletus of the steppes</name>
    <dbReference type="NCBI Taxonomy" id="5323"/>
    <lineage>
        <taxon>Eukaryota</taxon>
        <taxon>Fungi</taxon>
        <taxon>Dikarya</taxon>
        <taxon>Basidiomycota</taxon>
        <taxon>Agaricomycotina</taxon>
        <taxon>Agaricomycetes</taxon>
        <taxon>Agaricomycetidae</taxon>
        <taxon>Agaricales</taxon>
        <taxon>Pleurotineae</taxon>
        <taxon>Pleurotaceae</taxon>
        <taxon>Pleurotus</taxon>
    </lineage>
</organism>
<dbReference type="FunFam" id="1.20.1740.10:FF:000006">
    <property type="entry name" value="General amino acid permease"/>
    <property type="match status" value="1"/>
</dbReference>
<evidence type="ECO:0000256" key="3">
    <source>
        <dbReference type="ARBA" id="ARBA00022692"/>
    </source>
</evidence>
<evidence type="ECO:0000256" key="8">
    <source>
        <dbReference type="SAM" id="Phobius"/>
    </source>
</evidence>
<gene>
    <name evidence="10" type="ORF">BDN71DRAFT_1445566</name>
</gene>
<comment type="subcellular location">
    <subcellularLocation>
        <location evidence="1">Membrane</location>
        <topology evidence="1">Multi-pass membrane protein</topology>
    </subcellularLocation>
</comment>
<dbReference type="Proteomes" id="UP000807025">
    <property type="component" value="Unassembled WGS sequence"/>
</dbReference>
<dbReference type="OrthoDB" id="10062876at2759"/>
<feature type="transmembrane region" description="Helical" evidence="8">
    <location>
        <begin position="117"/>
        <end position="140"/>
    </location>
</feature>
<feature type="transmembrane region" description="Helical" evidence="8">
    <location>
        <begin position="457"/>
        <end position="477"/>
    </location>
</feature>
<evidence type="ECO:0000256" key="1">
    <source>
        <dbReference type="ARBA" id="ARBA00004141"/>
    </source>
</evidence>
<evidence type="ECO:0000256" key="2">
    <source>
        <dbReference type="ARBA" id="ARBA00022448"/>
    </source>
</evidence>
<evidence type="ECO:0000256" key="7">
    <source>
        <dbReference type="SAM" id="MobiDB-lite"/>
    </source>
</evidence>
<dbReference type="PANTHER" id="PTHR43341">
    <property type="entry name" value="AMINO ACID PERMEASE"/>
    <property type="match status" value="1"/>
</dbReference>
<sequence>MEKLNSSIEKLEGCDANDARAVTGSSSDLTSSRATSTSDKTHRNLQNRHIQLIGIGGAIGTALFVQIGSALTKGGPGSLFLAFTYYCTIVMAVNNCLSEMVTWIPISSPFARYADRFVDPALGFVAGINFFVYEAILIPFEVTAFNLVLHFWTDKIPVEATISFVLVLYVAINFFAVKWYGESEFWLSLGKVILAVGLIFFTFVTMVGGNPLHDVYGFRNWDSSKVPGAPFAEYIETGSLGRFLGFLACLIQAAFTMVGPDYVSMTAGEAANPRHVLPKAFNSVIYRLATFFVVGSLCVGIVIPYNDSNLKLAISDARPGAGSSPYVIAMERLQIPVLPHLVNALILLSVFSAGNTYVYCASRTLFGLALEGKMPRVFTKCTKSGVPVYAVMMTIGIALLSFLQVSNGTAKVLQWFVNLVTASQLLNYTIISYTYIHFHRALKAQNIPRESLPKRSFWQPFCAWYAFIGTLTVALISGYEVFLPGRWDVATFFFSYTMIGVLPVLYVFWKVTRRTRIIPANKVSFFEEERAEVDDYEATYVPPPAPTTRIGRLYHYIF</sequence>
<feature type="transmembrane region" description="Helical" evidence="8">
    <location>
        <begin position="386"/>
        <end position="403"/>
    </location>
</feature>
<evidence type="ECO:0000313" key="10">
    <source>
        <dbReference type="EMBL" id="KAF9496890.1"/>
    </source>
</evidence>
<proteinExistence type="predicted"/>
<keyword evidence="6 8" id="KW-0472">Membrane</keyword>
<feature type="transmembrane region" description="Helical" evidence="8">
    <location>
        <begin position="341"/>
        <end position="366"/>
    </location>
</feature>
<evidence type="ECO:0000256" key="4">
    <source>
        <dbReference type="ARBA" id="ARBA00022970"/>
    </source>
</evidence>
<feature type="transmembrane region" description="Helical" evidence="8">
    <location>
        <begin position="489"/>
        <end position="509"/>
    </location>
</feature>
<feature type="transmembrane region" description="Helical" evidence="8">
    <location>
        <begin position="243"/>
        <end position="263"/>
    </location>
</feature>
<comment type="caution">
    <text evidence="10">The sequence shown here is derived from an EMBL/GenBank/DDBJ whole genome shotgun (WGS) entry which is preliminary data.</text>
</comment>
<keyword evidence="2" id="KW-0813">Transport</keyword>
<dbReference type="PANTHER" id="PTHR43341:SF15">
    <property type="entry name" value="GENERAL AMINO ACID PERMEASE AGP2"/>
    <property type="match status" value="1"/>
</dbReference>
<feature type="compositionally biased region" description="Low complexity" evidence="7">
    <location>
        <begin position="23"/>
        <end position="38"/>
    </location>
</feature>
<evidence type="ECO:0000313" key="11">
    <source>
        <dbReference type="Proteomes" id="UP000807025"/>
    </source>
</evidence>
<dbReference type="PIRSF" id="PIRSF006060">
    <property type="entry name" value="AA_transporter"/>
    <property type="match status" value="1"/>
</dbReference>
<accession>A0A9P6A283</accession>
<dbReference type="InterPro" id="IPR050524">
    <property type="entry name" value="APC_YAT"/>
</dbReference>
<dbReference type="Pfam" id="PF00324">
    <property type="entry name" value="AA_permease"/>
    <property type="match status" value="1"/>
</dbReference>
<feature type="region of interest" description="Disordered" evidence="7">
    <location>
        <begin position="20"/>
        <end position="41"/>
    </location>
</feature>
<feature type="domain" description="Amino acid permease/ SLC12A" evidence="9">
    <location>
        <begin position="49"/>
        <end position="516"/>
    </location>
</feature>
<feature type="transmembrane region" description="Helical" evidence="8">
    <location>
        <begin position="415"/>
        <end position="436"/>
    </location>
</feature>
<dbReference type="Gene3D" id="1.20.1740.10">
    <property type="entry name" value="Amino acid/polyamine transporter I"/>
    <property type="match status" value="1"/>
</dbReference>
<dbReference type="GO" id="GO:0016020">
    <property type="term" value="C:membrane"/>
    <property type="evidence" value="ECO:0007669"/>
    <property type="project" value="UniProtKB-SubCell"/>
</dbReference>